<keyword evidence="3" id="KW-1185">Reference proteome</keyword>
<feature type="domain" description="Antitoxin-like ribbon-helix-helix" evidence="1">
    <location>
        <begin position="4"/>
        <end position="40"/>
    </location>
</feature>
<dbReference type="EMBL" id="JACTUZ010000008">
    <property type="protein sequence ID" value="MBC9176154.1"/>
    <property type="molecule type" value="Genomic_DNA"/>
</dbReference>
<organism evidence="2 3">
    <name type="scientific">Pseudoroseomonas ludipueritiae</name>
    <dbReference type="NCBI Taxonomy" id="198093"/>
    <lineage>
        <taxon>Bacteria</taxon>
        <taxon>Pseudomonadati</taxon>
        <taxon>Pseudomonadota</taxon>
        <taxon>Alphaproteobacteria</taxon>
        <taxon>Acetobacterales</taxon>
        <taxon>Acetobacteraceae</taxon>
        <taxon>Pseudoroseomonas</taxon>
    </lineage>
</organism>
<accession>A0ABR7R322</accession>
<name>A0ABR7R322_9PROT</name>
<dbReference type="Pfam" id="PF20605">
    <property type="entry name" value="Antitox_RHH"/>
    <property type="match status" value="1"/>
</dbReference>
<evidence type="ECO:0000259" key="1">
    <source>
        <dbReference type="Pfam" id="PF20605"/>
    </source>
</evidence>
<proteinExistence type="predicted"/>
<evidence type="ECO:0000313" key="3">
    <source>
        <dbReference type="Proteomes" id="UP000603940"/>
    </source>
</evidence>
<protein>
    <recommendedName>
        <fullName evidence="1">Antitoxin-like ribbon-helix-helix domain-containing protein</fullName>
    </recommendedName>
</protein>
<dbReference type="Proteomes" id="UP000603940">
    <property type="component" value="Unassembled WGS sequence"/>
</dbReference>
<gene>
    <name evidence="2" type="ORF">IBL25_04265</name>
</gene>
<sequence>MDRETKLQLDRLALEEDRNLQGLMLEACNLLFQSRGMARIAEQKT</sequence>
<reference evidence="2 3" key="1">
    <citation type="journal article" date="2009" name="Int. J. Syst. Evol. Microbiol.">
        <title>Transfer of Teichococcus ludipueritiae and Muricoccus roseus to the genus Roseomonas, as Roseomonas ludipueritiae comb. nov. and Roseomonas rosea comb. nov., respectively, and emended description of the genus Roseomonas.</title>
        <authorList>
            <person name="Sanchez-Porro C."/>
            <person name="Gallego V."/>
            <person name="Busse H.J."/>
            <person name="Kampfer P."/>
            <person name="Ventosa A."/>
        </authorList>
    </citation>
    <scope>NUCLEOTIDE SEQUENCE [LARGE SCALE GENOMIC DNA]</scope>
    <source>
        <strain evidence="2 3">DSM 14915</strain>
    </source>
</reference>
<comment type="caution">
    <text evidence="2">The sequence shown here is derived from an EMBL/GenBank/DDBJ whole genome shotgun (WGS) entry which is preliminary data.</text>
</comment>
<evidence type="ECO:0000313" key="2">
    <source>
        <dbReference type="EMBL" id="MBC9176154.1"/>
    </source>
</evidence>
<dbReference type="InterPro" id="IPR046765">
    <property type="entry name" value="Antitox_RHH"/>
</dbReference>